<evidence type="ECO:0000256" key="2">
    <source>
        <dbReference type="ARBA" id="ARBA00022630"/>
    </source>
</evidence>
<dbReference type="Gene3D" id="3.40.50.360">
    <property type="match status" value="1"/>
</dbReference>
<evidence type="ECO:0000259" key="5">
    <source>
        <dbReference type="Pfam" id="PF02525"/>
    </source>
</evidence>
<comment type="caution">
    <text evidence="6">The sequence shown here is derived from an EMBL/GenBank/DDBJ whole genome shotgun (WGS) entry which is preliminary data.</text>
</comment>
<dbReference type="InterPro" id="IPR029039">
    <property type="entry name" value="Flavoprotein-like_sf"/>
</dbReference>
<comment type="cofactor">
    <cofactor evidence="1">
        <name>FAD</name>
        <dbReference type="ChEBI" id="CHEBI:57692"/>
    </cofactor>
</comment>
<keyword evidence="7" id="KW-1185">Reference proteome</keyword>
<dbReference type="AlphaFoldDB" id="A0A841ALX7"/>
<evidence type="ECO:0000313" key="6">
    <source>
        <dbReference type="EMBL" id="MBB5843354.1"/>
    </source>
</evidence>
<organism evidence="6 7">
    <name type="scientific">Conyzicola lurida</name>
    <dbReference type="NCBI Taxonomy" id="1172621"/>
    <lineage>
        <taxon>Bacteria</taxon>
        <taxon>Bacillati</taxon>
        <taxon>Actinomycetota</taxon>
        <taxon>Actinomycetes</taxon>
        <taxon>Micrococcales</taxon>
        <taxon>Microbacteriaceae</taxon>
        <taxon>Conyzicola</taxon>
    </lineage>
</organism>
<keyword evidence="3" id="KW-0274">FAD</keyword>
<reference evidence="6 7" key="1">
    <citation type="submission" date="2020-08" db="EMBL/GenBank/DDBJ databases">
        <title>Sequencing the genomes of 1000 actinobacteria strains.</title>
        <authorList>
            <person name="Klenk H.-P."/>
        </authorList>
    </citation>
    <scope>NUCLEOTIDE SEQUENCE [LARGE SCALE GENOMIC DNA]</scope>
    <source>
        <strain evidence="6 7">DSM 105784</strain>
    </source>
</reference>
<dbReference type="InterPro" id="IPR052397">
    <property type="entry name" value="NADPH-QR_MdaB"/>
</dbReference>
<evidence type="ECO:0000256" key="3">
    <source>
        <dbReference type="ARBA" id="ARBA00022827"/>
    </source>
</evidence>
<accession>A0A841ALX7</accession>
<feature type="domain" description="Flavodoxin-like fold" evidence="5">
    <location>
        <begin position="1"/>
        <end position="194"/>
    </location>
</feature>
<dbReference type="RefSeq" id="WP_184235938.1">
    <property type="nucleotide sequence ID" value="NZ_JACHMJ010000001.1"/>
</dbReference>
<evidence type="ECO:0000256" key="4">
    <source>
        <dbReference type="ARBA" id="ARBA00037981"/>
    </source>
</evidence>
<proteinExistence type="inferred from homology"/>
<comment type="similarity">
    <text evidence="4">Belongs to the oxidoreductase MdaB family.</text>
</comment>
<dbReference type="PANTHER" id="PTHR46305:SF3">
    <property type="entry name" value="NADPH:QUINONE OXIDOREDUCTASE MDAB"/>
    <property type="match status" value="1"/>
</dbReference>
<dbReference type="EMBL" id="JACHMJ010000001">
    <property type="protein sequence ID" value="MBB5843354.1"/>
    <property type="molecule type" value="Genomic_DNA"/>
</dbReference>
<dbReference type="SUPFAM" id="SSF52218">
    <property type="entry name" value="Flavoproteins"/>
    <property type="match status" value="1"/>
</dbReference>
<protein>
    <submittedName>
        <fullName evidence="6">Modulator of drug activity B</fullName>
    </submittedName>
</protein>
<dbReference type="InterPro" id="IPR003680">
    <property type="entry name" value="Flavodoxin_fold"/>
</dbReference>
<dbReference type="PANTHER" id="PTHR46305">
    <property type="match status" value="1"/>
</dbReference>
<evidence type="ECO:0000256" key="1">
    <source>
        <dbReference type="ARBA" id="ARBA00001974"/>
    </source>
</evidence>
<evidence type="ECO:0000313" key="7">
    <source>
        <dbReference type="Proteomes" id="UP000536685"/>
    </source>
</evidence>
<sequence>MKIHIVNAHLVYPDWTEGGLNRSMADRARDHLRALGHEVTETAIEDGVDPESEVQRYIDADLVILQTPINWFGAPWPYKRYVDEVFNAGLHSRRLLDNDGRTRSDPTRQYGTGGHMHGKGFFVAATWSAPAGTFGNPDSVLFEGKTVDDLLLGISASYRFVGFTVLQSYGIFDIFRGTDITAGIEDYTAHVDAQLAVLAGAGKVQL</sequence>
<dbReference type="Proteomes" id="UP000536685">
    <property type="component" value="Unassembled WGS sequence"/>
</dbReference>
<name>A0A841ALX7_9MICO</name>
<keyword evidence="2" id="KW-0285">Flavoprotein</keyword>
<gene>
    <name evidence="6" type="ORF">HD599_001677</name>
</gene>
<dbReference type="Pfam" id="PF02525">
    <property type="entry name" value="Flavodoxin_2"/>
    <property type="match status" value="1"/>
</dbReference>